<evidence type="ECO:0000256" key="11">
    <source>
        <dbReference type="SAM" id="MobiDB-lite"/>
    </source>
</evidence>
<feature type="region of interest" description="Disordered" evidence="11">
    <location>
        <begin position="192"/>
        <end position="224"/>
    </location>
</feature>
<evidence type="ECO:0000256" key="10">
    <source>
        <dbReference type="PROSITE-ProRule" id="PRU00723"/>
    </source>
</evidence>
<keyword evidence="14" id="KW-1185">Reference proteome</keyword>
<evidence type="ECO:0000256" key="4">
    <source>
        <dbReference type="ARBA" id="ARBA00022723"/>
    </source>
</evidence>
<keyword evidence="4 10" id="KW-0479">Metal-binding</keyword>
<evidence type="ECO:0000256" key="8">
    <source>
        <dbReference type="ARBA" id="ARBA00022833"/>
    </source>
</evidence>
<reference evidence="13 14" key="1">
    <citation type="journal article" date="2016" name="Nat. Commun.">
        <title>Extremotolerant tardigrade genome and improved radiotolerance of human cultured cells by tardigrade-unique protein.</title>
        <authorList>
            <person name="Hashimoto T."/>
            <person name="Horikawa D.D."/>
            <person name="Saito Y."/>
            <person name="Kuwahara H."/>
            <person name="Kozuka-Hata H."/>
            <person name="Shin-I T."/>
            <person name="Minakuchi Y."/>
            <person name="Ohishi K."/>
            <person name="Motoyama A."/>
            <person name="Aizu T."/>
            <person name="Enomoto A."/>
            <person name="Kondo K."/>
            <person name="Tanaka S."/>
            <person name="Hara Y."/>
            <person name="Koshikawa S."/>
            <person name="Sagara H."/>
            <person name="Miura T."/>
            <person name="Yokobori S."/>
            <person name="Miyagawa K."/>
            <person name="Suzuki Y."/>
            <person name="Kubo T."/>
            <person name="Oyama M."/>
            <person name="Kohara Y."/>
            <person name="Fujiyama A."/>
            <person name="Arakawa K."/>
            <person name="Katayama T."/>
            <person name="Toyoda A."/>
            <person name="Kunieda T."/>
        </authorList>
    </citation>
    <scope>NUCLEOTIDE SEQUENCE [LARGE SCALE GENOMIC DNA]</scope>
    <source>
        <strain evidence="13 14">YOKOZUNA-1</strain>
    </source>
</reference>
<comment type="similarity">
    <text evidence="2">Belongs to the ZC3H12 family.</text>
</comment>
<dbReference type="GO" id="GO:0004521">
    <property type="term" value="F:RNA endonuclease activity"/>
    <property type="evidence" value="ECO:0007669"/>
    <property type="project" value="TreeGrafter"/>
</dbReference>
<evidence type="ECO:0000256" key="7">
    <source>
        <dbReference type="ARBA" id="ARBA00022801"/>
    </source>
</evidence>
<evidence type="ECO:0000313" key="14">
    <source>
        <dbReference type="Proteomes" id="UP000186922"/>
    </source>
</evidence>
<dbReference type="AlphaFoldDB" id="A0A1D1V930"/>
<dbReference type="EMBL" id="BDGG01000004">
    <property type="protein sequence ID" value="GAU97410.1"/>
    <property type="molecule type" value="Genomic_DNA"/>
</dbReference>
<dbReference type="GO" id="GO:0005634">
    <property type="term" value="C:nucleus"/>
    <property type="evidence" value="ECO:0007669"/>
    <property type="project" value="TreeGrafter"/>
</dbReference>
<evidence type="ECO:0000256" key="6">
    <source>
        <dbReference type="ARBA" id="ARBA00022771"/>
    </source>
</evidence>
<evidence type="ECO:0000313" key="13">
    <source>
        <dbReference type="EMBL" id="GAU97410.1"/>
    </source>
</evidence>
<comment type="cofactor">
    <cofactor evidence="1">
        <name>Mg(2+)</name>
        <dbReference type="ChEBI" id="CHEBI:18420"/>
    </cofactor>
</comment>
<keyword evidence="9" id="KW-0460">Magnesium</keyword>
<dbReference type="InterPro" id="IPR040757">
    <property type="entry name" value="Regnase_1/ZC3H12_C"/>
</dbReference>
<keyword evidence="5" id="KW-0255">Endonuclease</keyword>
<dbReference type="PROSITE" id="PS50103">
    <property type="entry name" value="ZF_C3H1"/>
    <property type="match status" value="1"/>
</dbReference>
<evidence type="ECO:0000256" key="5">
    <source>
        <dbReference type="ARBA" id="ARBA00022759"/>
    </source>
</evidence>
<dbReference type="PANTHER" id="PTHR12876:SF35">
    <property type="entry name" value="LD08718P-RELATED"/>
    <property type="match status" value="1"/>
</dbReference>
<feature type="region of interest" description="Disordered" evidence="11">
    <location>
        <begin position="575"/>
        <end position="617"/>
    </location>
</feature>
<organism evidence="13 14">
    <name type="scientific">Ramazzottius varieornatus</name>
    <name type="common">Water bear</name>
    <name type="synonym">Tardigrade</name>
    <dbReference type="NCBI Taxonomy" id="947166"/>
    <lineage>
        <taxon>Eukaryota</taxon>
        <taxon>Metazoa</taxon>
        <taxon>Ecdysozoa</taxon>
        <taxon>Tardigrada</taxon>
        <taxon>Eutardigrada</taxon>
        <taxon>Parachela</taxon>
        <taxon>Hypsibioidea</taxon>
        <taxon>Ramazzottiidae</taxon>
        <taxon>Ramazzottius</taxon>
    </lineage>
</organism>
<feature type="compositionally biased region" description="Low complexity" evidence="11">
    <location>
        <begin position="484"/>
        <end position="498"/>
    </location>
</feature>
<comment type="caution">
    <text evidence="13">The sequence shown here is derived from an EMBL/GenBank/DDBJ whole genome shotgun (WGS) entry which is preliminary data.</text>
</comment>
<evidence type="ECO:0000259" key="12">
    <source>
        <dbReference type="PROSITE" id="PS50103"/>
    </source>
</evidence>
<dbReference type="Pfam" id="PF11977">
    <property type="entry name" value="RNase_Zc3h12a"/>
    <property type="match status" value="1"/>
</dbReference>
<dbReference type="OrthoDB" id="392925at2759"/>
<evidence type="ECO:0000256" key="2">
    <source>
        <dbReference type="ARBA" id="ARBA00010922"/>
    </source>
</evidence>
<dbReference type="STRING" id="947166.A0A1D1V930"/>
<dbReference type="InterPro" id="IPR000571">
    <property type="entry name" value="Znf_CCCH"/>
</dbReference>
<accession>A0A1D1V930</accession>
<feature type="compositionally biased region" description="Basic and acidic residues" evidence="11">
    <location>
        <begin position="32"/>
        <end position="60"/>
    </location>
</feature>
<feature type="compositionally biased region" description="Polar residues" evidence="11">
    <location>
        <begin position="575"/>
        <end position="613"/>
    </location>
</feature>
<keyword evidence="8 10" id="KW-0862">Zinc</keyword>
<feature type="compositionally biased region" description="Low complexity" evidence="11">
    <location>
        <begin position="398"/>
        <end position="415"/>
    </location>
</feature>
<gene>
    <name evidence="13" type="primary">RvY_08716-1</name>
    <name evidence="13" type="synonym">RvY_08716.1</name>
    <name evidence="13" type="ORF">RvY_08716</name>
</gene>
<feature type="region of interest" description="Disordered" evidence="11">
    <location>
        <begin position="466"/>
        <end position="549"/>
    </location>
</feature>
<dbReference type="Gene3D" id="3.40.50.11980">
    <property type="match status" value="1"/>
</dbReference>
<evidence type="ECO:0000256" key="3">
    <source>
        <dbReference type="ARBA" id="ARBA00022722"/>
    </source>
</evidence>
<dbReference type="InterPro" id="IPR051101">
    <property type="entry name" value="ZC3H12/N4BP1_RNase_Reg"/>
</dbReference>
<feature type="region of interest" description="Disordered" evidence="11">
    <location>
        <begin position="1"/>
        <end position="60"/>
    </location>
</feature>
<keyword evidence="3" id="KW-0540">Nuclease</keyword>
<feature type="compositionally biased region" description="Low complexity" evidence="11">
    <location>
        <begin position="195"/>
        <end position="221"/>
    </location>
</feature>
<dbReference type="InterPro" id="IPR040546">
    <property type="entry name" value="Rege-1_UBA-like"/>
</dbReference>
<evidence type="ECO:0000256" key="1">
    <source>
        <dbReference type="ARBA" id="ARBA00001946"/>
    </source>
</evidence>
<keyword evidence="7" id="KW-0378">Hydrolase</keyword>
<dbReference type="GO" id="GO:0008270">
    <property type="term" value="F:zinc ion binding"/>
    <property type="evidence" value="ECO:0007669"/>
    <property type="project" value="UniProtKB-KW"/>
</dbReference>
<feature type="domain" description="C3H1-type" evidence="12">
    <location>
        <begin position="417"/>
        <end position="442"/>
    </location>
</feature>
<dbReference type="PANTHER" id="PTHR12876">
    <property type="entry name" value="N4BP1-RELATED"/>
    <property type="match status" value="1"/>
</dbReference>
<feature type="region of interest" description="Disordered" evidence="11">
    <location>
        <begin position="390"/>
        <end position="423"/>
    </location>
</feature>
<protein>
    <recommendedName>
        <fullName evidence="12">C3H1-type domain-containing protein</fullName>
    </recommendedName>
</protein>
<dbReference type="Pfam" id="PF18039">
    <property type="entry name" value="UBA_6"/>
    <property type="match status" value="1"/>
</dbReference>
<name>A0A1D1V930_RAMVA</name>
<dbReference type="Proteomes" id="UP000186922">
    <property type="component" value="Unassembled WGS sequence"/>
</dbReference>
<dbReference type="GO" id="GO:0036464">
    <property type="term" value="C:cytoplasmic ribonucleoprotein granule"/>
    <property type="evidence" value="ECO:0007669"/>
    <property type="project" value="TreeGrafter"/>
</dbReference>
<dbReference type="InterPro" id="IPR021869">
    <property type="entry name" value="RNase_Zc3h12_NYN"/>
</dbReference>
<sequence>MDDRAPFPFLKPPPPGSWPTSSEVTIEDVEGTPDRGPADHHNQKPWARKEVSRTGLEKSDSCYDSDDHEICVDEDTEYDADYGQILTPRNKHVYNASLDRGHGSAGQHQDVSRTVSDTLHAEYGDDTLPLDETIYKKHLAFALKLGYTELQVQKALKKLSGASSAALASVTENALLGELINLGATESFVGFAREPSSPSTTLSSSILSRRSSSTTQQPLRRVGSDATGLRHIVIDGSNVAMSHGNKAIFSCRGIALCVEYFQQRGHQEITVFVPQWRKEASTTETPIIDQEVLLQLERQGLLTFTPSRYVQHKRVVCYDDRYILKLALETDGIVVSNDNYRDLIREDIQYRQVVEQRLLMYSFVNDRFMPPDDPLGRHGPTLQQFLRKSSAGRQPLQLSLSNSSDTGGSTDSSTGHQAVRPTCPYGRKCTYGNKCKFAHPERGNLPQKSVTDMIGEQARMQLQEIKQRQLQQHGPGEKKKLTASMSSPSRPPSSTVSSDFIGGGAPGEERSTAPANVSHKAVSRTRSLAPSLDVRNQLLPPSDPMSAGDANWSSFAVSPGGDGLQAMTQNFSQMFSPGQNPRLPPTSNHSHWLSPRGSTANPFAASADQSQWHQPLRPTKSAGYVEYEGLQNPTSHSRQQQQQTQHNKLQRQLSVNPYASTSQQQTQHSSNFAEASSFFDDSGRQSMSARNELFSRLSALFPEEQVRIVMGSYPQETNAQKLCAAILATFPNSADDGSNYSH</sequence>
<dbReference type="GO" id="GO:0003729">
    <property type="term" value="F:mRNA binding"/>
    <property type="evidence" value="ECO:0007669"/>
    <property type="project" value="TreeGrafter"/>
</dbReference>
<evidence type="ECO:0000256" key="9">
    <source>
        <dbReference type="ARBA" id="ARBA00022842"/>
    </source>
</evidence>
<feature type="zinc finger region" description="C3H1-type" evidence="10">
    <location>
        <begin position="417"/>
        <end position="442"/>
    </location>
</feature>
<proteinExistence type="inferred from homology"/>
<keyword evidence="6 10" id="KW-0863">Zinc-finger</keyword>
<dbReference type="GO" id="GO:0016787">
    <property type="term" value="F:hydrolase activity"/>
    <property type="evidence" value="ECO:0007669"/>
    <property type="project" value="UniProtKB-KW"/>
</dbReference>
<dbReference type="Pfam" id="PF18561">
    <property type="entry name" value="Regnase_1_C"/>
    <property type="match status" value="1"/>
</dbReference>
<dbReference type="FunFam" id="3.40.50.11980:FF:000001">
    <property type="entry name" value="ZC3H12A isoform 1"/>
    <property type="match status" value="1"/>
</dbReference>